<dbReference type="GO" id="GO:0005815">
    <property type="term" value="C:microtubule organizing center"/>
    <property type="evidence" value="ECO:0007669"/>
    <property type="project" value="TreeGrafter"/>
</dbReference>
<dbReference type="PROSITE" id="PS50309">
    <property type="entry name" value="DC"/>
    <property type="match status" value="1"/>
</dbReference>
<accession>A0A915DLG1</accession>
<dbReference type="InterPro" id="IPR003533">
    <property type="entry name" value="Doublecortin_dom"/>
</dbReference>
<dbReference type="PANTHER" id="PTHR23004:SF11">
    <property type="entry name" value="PROTEIN RPI-1"/>
    <property type="match status" value="1"/>
</dbReference>
<feature type="domain" description="Doublecortin" evidence="2">
    <location>
        <begin position="49"/>
        <end position="129"/>
    </location>
</feature>
<dbReference type="GO" id="GO:0005874">
    <property type="term" value="C:microtubule"/>
    <property type="evidence" value="ECO:0007669"/>
    <property type="project" value="TreeGrafter"/>
</dbReference>
<dbReference type="SUPFAM" id="SSF89837">
    <property type="entry name" value="Doublecortin (DC)"/>
    <property type="match status" value="1"/>
</dbReference>
<evidence type="ECO:0000256" key="1">
    <source>
        <dbReference type="SAM" id="MobiDB-lite"/>
    </source>
</evidence>
<dbReference type="Proteomes" id="UP000887574">
    <property type="component" value="Unplaced"/>
</dbReference>
<feature type="compositionally biased region" description="Polar residues" evidence="1">
    <location>
        <begin position="151"/>
        <end position="166"/>
    </location>
</feature>
<dbReference type="PANTHER" id="PTHR23004">
    <property type="entry name" value="DOUBLECORTIN DOMAIN CONTAINING 2"/>
    <property type="match status" value="1"/>
</dbReference>
<feature type="region of interest" description="Disordered" evidence="1">
    <location>
        <begin position="136"/>
        <end position="211"/>
    </location>
</feature>
<evidence type="ECO:0000313" key="4">
    <source>
        <dbReference type="WBParaSite" id="jg21316"/>
    </source>
</evidence>
<dbReference type="SMART" id="SM00537">
    <property type="entry name" value="DCX"/>
    <property type="match status" value="1"/>
</dbReference>
<dbReference type="AlphaFoldDB" id="A0A915DLG1"/>
<dbReference type="WBParaSite" id="jg21316">
    <property type="protein sequence ID" value="jg21316"/>
    <property type="gene ID" value="jg21316"/>
</dbReference>
<proteinExistence type="predicted"/>
<evidence type="ECO:0000259" key="2">
    <source>
        <dbReference type="PROSITE" id="PS50309"/>
    </source>
</evidence>
<sequence>MVEDGSPNKRVKRKKKKVVDDLENNKQVVQAVRKVNSNRLASRTPEVAKRIRVYRNGDAYHKGINFVLNMRQEHTIHTFLDIISEKIGLIKGAKRLYTVDGDLIRSTHDLLNNNEYVASSGPFLPLPYGKVGTGTRRASFSATNGPRKEGTSFTLNSTPKQTTSMPAPSRPSRSLEPKNRAARQKNGGTLTNGYLKGTASPAGRKPKEHLL</sequence>
<name>A0A915DLG1_9BILA</name>
<protein>
    <submittedName>
        <fullName evidence="4">Doublecortin domain-containing protein</fullName>
    </submittedName>
</protein>
<reference evidence="4" key="1">
    <citation type="submission" date="2022-11" db="UniProtKB">
        <authorList>
            <consortium name="WormBaseParasite"/>
        </authorList>
    </citation>
    <scope>IDENTIFICATION</scope>
</reference>
<dbReference type="GO" id="GO:0035556">
    <property type="term" value="P:intracellular signal transduction"/>
    <property type="evidence" value="ECO:0007669"/>
    <property type="project" value="InterPro"/>
</dbReference>
<dbReference type="InterPro" id="IPR036572">
    <property type="entry name" value="Doublecortin_dom_sf"/>
</dbReference>
<keyword evidence="3" id="KW-1185">Reference proteome</keyword>
<dbReference type="Gene3D" id="3.10.20.230">
    <property type="entry name" value="Doublecortin domain"/>
    <property type="match status" value="1"/>
</dbReference>
<dbReference type="Pfam" id="PF03607">
    <property type="entry name" value="DCX"/>
    <property type="match status" value="1"/>
</dbReference>
<evidence type="ECO:0000313" key="3">
    <source>
        <dbReference type="Proteomes" id="UP000887574"/>
    </source>
</evidence>
<organism evidence="3 4">
    <name type="scientific">Ditylenchus dipsaci</name>
    <dbReference type="NCBI Taxonomy" id="166011"/>
    <lineage>
        <taxon>Eukaryota</taxon>
        <taxon>Metazoa</taxon>
        <taxon>Ecdysozoa</taxon>
        <taxon>Nematoda</taxon>
        <taxon>Chromadorea</taxon>
        <taxon>Rhabditida</taxon>
        <taxon>Tylenchina</taxon>
        <taxon>Tylenchomorpha</taxon>
        <taxon>Sphaerularioidea</taxon>
        <taxon>Anguinidae</taxon>
        <taxon>Anguininae</taxon>
        <taxon>Ditylenchus</taxon>
    </lineage>
</organism>